<gene>
    <name evidence="4" type="ORF">RhiirA5_473655</name>
</gene>
<dbReference type="VEuPathDB" id="FungiDB:RhiirFUN_006567"/>
<proteinExistence type="predicted"/>
<keyword evidence="1" id="KW-0863">Zinc-finger</keyword>
<dbReference type="PROSITE" id="PS50089">
    <property type="entry name" value="ZF_RING_2"/>
    <property type="match status" value="1"/>
</dbReference>
<dbReference type="SUPFAM" id="SSF57850">
    <property type="entry name" value="RING/U-box"/>
    <property type="match status" value="2"/>
</dbReference>
<evidence type="ECO:0000313" key="5">
    <source>
        <dbReference type="Proteomes" id="UP000232722"/>
    </source>
</evidence>
<dbReference type="VEuPathDB" id="FungiDB:FUN_004400"/>
<evidence type="ECO:0000259" key="3">
    <source>
        <dbReference type="PROSITE" id="PS50089"/>
    </source>
</evidence>
<dbReference type="GO" id="GO:0008270">
    <property type="term" value="F:zinc ion binding"/>
    <property type="evidence" value="ECO:0007669"/>
    <property type="project" value="UniProtKB-KW"/>
</dbReference>
<keyword evidence="1" id="KW-0479">Metal-binding</keyword>
<reference evidence="4 5" key="2">
    <citation type="submission" date="2017-09" db="EMBL/GenBank/DDBJ databases">
        <title>Extensive intraspecific genome diversity in a model arbuscular mycorrhizal fungus.</title>
        <authorList>
            <person name="Chen E.C."/>
            <person name="Morin E."/>
            <person name="Beaudet D."/>
            <person name="Noel J."/>
            <person name="Ndikumana S."/>
            <person name="Charron P."/>
            <person name="St-Onge C."/>
            <person name="Giorgi J."/>
            <person name="Grigoriev I.V."/>
            <person name="Roux C."/>
            <person name="Martin F.M."/>
            <person name="Corradi N."/>
        </authorList>
    </citation>
    <scope>NUCLEOTIDE SEQUENCE [LARGE SCALE GENOMIC DNA]</scope>
    <source>
        <strain evidence="4 5">A5</strain>
    </source>
</reference>
<dbReference type="VEuPathDB" id="FungiDB:RhiirA1_512203"/>
<comment type="caution">
    <text evidence="4">The sequence shown here is derived from an EMBL/GenBank/DDBJ whole genome shotgun (WGS) entry which is preliminary data.</text>
</comment>
<reference evidence="4 5" key="1">
    <citation type="submission" date="2016-04" db="EMBL/GenBank/DDBJ databases">
        <title>Genome analyses suggest a sexual origin of heterokaryosis in a supposedly ancient asexual fungus.</title>
        <authorList>
            <person name="Ropars J."/>
            <person name="Sedzielewska K."/>
            <person name="Noel J."/>
            <person name="Charron P."/>
            <person name="Farinelli L."/>
            <person name="Marton T."/>
            <person name="Kruger M."/>
            <person name="Pelin A."/>
            <person name="Brachmann A."/>
            <person name="Corradi N."/>
        </authorList>
    </citation>
    <scope>NUCLEOTIDE SEQUENCE [LARGE SCALE GENOMIC DNA]</scope>
    <source>
        <strain evidence="4 5">A5</strain>
    </source>
</reference>
<organism evidence="4 5">
    <name type="scientific">Rhizophagus irregularis</name>
    <dbReference type="NCBI Taxonomy" id="588596"/>
    <lineage>
        <taxon>Eukaryota</taxon>
        <taxon>Fungi</taxon>
        <taxon>Fungi incertae sedis</taxon>
        <taxon>Mucoromycota</taxon>
        <taxon>Glomeromycotina</taxon>
        <taxon>Glomeromycetes</taxon>
        <taxon>Glomerales</taxon>
        <taxon>Glomeraceae</taxon>
        <taxon>Rhizophagus</taxon>
    </lineage>
</organism>
<dbReference type="Proteomes" id="UP000232722">
    <property type="component" value="Unassembled WGS sequence"/>
</dbReference>
<protein>
    <recommendedName>
        <fullName evidence="3">RING-type domain-containing protein</fullName>
    </recommendedName>
</protein>
<evidence type="ECO:0000256" key="1">
    <source>
        <dbReference type="PROSITE-ProRule" id="PRU00175"/>
    </source>
</evidence>
<sequence>MGVEPLLNLKLDILREEPDFSSIKSNNTILDYGPCGECDIPILTEDPPRLLVLNVCDDMIHRTCAKAMYKDGTLLCSCDMADNSDPLLPFQYSIVDYGGREKSSISGSERLSFVNLKNLGYNILKSLEDKTVRDITFPKLDLCSECGNDILMSPLKAFLYLTCGHIFHKLCIEKKPFLDTPSTCPAPSCKKNLIPGGALNQAEFHLYSRQWVKCLPYLHTYMDGKDQGYSNSTGFLWFSSQPQVPLKSLVYLTCKHIVHYDCINDPRKLCPICPSTNATETDDMETDDDDMVTNNLETQSLSTTQKKRTRKPAFTEKSSNKKSKKSKKTVDWDNSPTLQRLIKELSTDNPGNEEEILQTEPTSELNSNSNIFLNLYNKIVDGEDLLKKTTQDILCYYFDFREALKKRYNHYRSLNHGE</sequence>
<dbReference type="EMBL" id="LLXJ01000445">
    <property type="protein sequence ID" value="PKC09608.1"/>
    <property type="molecule type" value="Genomic_DNA"/>
</dbReference>
<accession>A0A2N0PRY7</accession>
<feature type="domain" description="RING-type" evidence="3">
    <location>
        <begin position="143"/>
        <end position="185"/>
    </location>
</feature>
<feature type="region of interest" description="Disordered" evidence="2">
    <location>
        <begin position="296"/>
        <end position="331"/>
    </location>
</feature>
<evidence type="ECO:0000256" key="2">
    <source>
        <dbReference type="SAM" id="MobiDB-lite"/>
    </source>
</evidence>
<dbReference type="InterPro" id="IPR001841">
    <property type="entry name" value="Znf_RING"/>
</dbReference>
<dbReference type="AlphaFoldDB" id="A0A2N0PRY7"/>
<name>A0A2N0PRY7_9GLOM</name>
<evidence type="ECO:0000313" key="4">
    <source>
        <dbReference type="EMBL" id="PKC09608.1"/>
    </source>
</evidence>
<keyword evidence="1" id="KW-0862">Zinc</keyword>